<feature type="region of interest" description="Disordered" evidence="1">
    <location>
        <begin position="1"/>
        <end position="100"/>
    </location>
</feature>
<protein>
    <submittedName>
        <fullName evidence="2">Uncharacterized protein</fullName>
    </submittedName>
</protein>
<comment type="caution">
    <text evidence="2">The sequence shown here is derived from an EMBL/GenBank/DDBJ whole genome shotgun (WGS) entry which is preliminary data.</text>
</comment>
<feature type="compositionally biased region" description="Polar residues" evidence="1">
    <location>
        <begin position="44"/>
        <end position="56"/>
    </location>
</feature>
<dbReference type="RefSeq" id="XP_047784870.1">
    <property type="nucleotide sequence ID" value="XM_047917507.1"/>
</dbReference>
<name>A0ABQ8KYU7_9APHY</name>
<evidence type="ECO:0000313" key="3">
    <source>
        <dbReference type="Proteomes" id="UP000814176"/>
    </source>
</evidence>
<keyword evidence="3" id="KW-1185">Reference proteome</keyword>
<proteinExistence type="predicted"/>
<dbReference type="Proteomes" id="UP000814176">
    <property type="component" value="Unassembled WGS sequence"/>
</dbReference>
<evidence type="ECO:0000256" key="1">
    <source>
        <dbReference type="SAM" id="MobiDB-lite"/>
    </source>
</evidence>
<reference evidence="2 3" key="1">
    <citation type="journal article" date="2021" name="Environ. Microbiol.">
        <title>Gene family expansions and transcriptome signatures uncover fungal adaptations to wood decay.</title>
        <authorList>
            <person name="Hage H."/>
            <person name="Miyauchi S."/>
            <person name="Viragh M."/>
            <person name="Drula E."/>
            <person name="Min B."/>
            <person name="Chaduli D."/>
            <person name="Navarro D."/>
            <person name="Favel A."/>
            <person name="Norest M."/>
            <person name="Lesage-Meessen L."/>
            <person name="Balint B."/>
            <person name="Merenyi Z."/>
            <person name="de Eugenio L."/>
            <person name="Morin E."/>
            <person name="Martinez A.T."/>
            <person name="Baldrian P."/>
            <person name="Stursova M."/>
            <person name="Martinez M.J."/>
            <person name="Novotny C."/>
            <person name="Magnuson J.K."/>
            <person name="Spatafora J.W."/>
            <person name="Maurice S."/>
            <person name="Pangilinan J."/>
            <person name="Andreopoulos W."/>
            <person name="LaButti K."/>
            <person name="Hundley H."/>
            <person name="Na H."/>
            <person name="Kuo A."/>
            <person name="Barry K."/>
            <person name="Lipzen A."/>
            <person name="Henrissat B."/>
            <person name="Riley R."/>
            <person name="Ahrendt S."/>
            <person name="Nagy L.G."/>
            <person name="Grigoriev I.V."/>
            <person name="Martin F."/>
            <person name="Rosso M.N."/>
        </authorList>
    </citation>
    <scope>NUCLEOTIDE SEQUENCE [LARGE SCALE GENOMIC DNA]</scope>
    <source>
        <strain evidence="2 3">CIRM-BRFM 1785</strain>
    </source>
</reference>
<organism evidence="2 3">
    <name type="scientific">Rhodofomes roseus</name>
    <dbReference type="NCBI Taxonomy" id="34475"/>
    <lineage>
        <taxon>Eukaryota</taxon>
        <taxon>Fungi</taxon>
        <taxon>Dikarya</taxon>
        <taxon>Basidiomycota</taxon>
        <taxon>Agaricomycotina</taxon>
        <taxon>Agaricomycetes</taxon>
        <taxon>Polyporales</taxon>
        <taxon>Rhodofomes</taxon>
    </lineage>
</organism>
<evidence type="ECO:0000313" key="2">
    <source>
        <dbReference type="EMBL" id="KAH9844060.1"/>
    </source>
</evidence>
<gene>
    <name evidence="2" type="ORF">C8Q71DRAFT_28200</name>
</gene>
<dbReference type="EMBL" id="JADCUA010000001">
    <property type="protein sequence ID" value="KAH9844060.1"/>
    <property type="molecule type" value="Genomic_DNA"/>
</dbReference>
<sequence length="304" mass="34196">MQAFEDIQPNELRPSHKGRNVVPIIRTSRPSDHGRATQVMRSRGSAQSAASTSQPRTPDPDPRFNDRLYNVMHAAGNERPKKRRRIDTINPEPNNDHARKHNPVITISVPLPPNCLSGAFRCHNHRRSWLKSKTRQIQHEHGVTILSHSYEGSDALFNCRVPLLLLGTQSTNMTAAARKALHLSLKPISHNQLAIPEAGSLTNLFPRGHPPLLHFTRGASLPPAQRPTCRNLGSNSRQTLPDICPFYTNRGQNIALKSTLPRHNQQIVQQKRMVNSVLAHHLLRLALRDQAPQLGTRGYTRHQQ</sequence>
<dbReference type="GeneID" id="71998239"/>
<accession>A0ABQ8KYU7</accession>